<dbReference type="AlphaFoldDB" id="A0AAQ3X0Z3"/>
<sequence>LAARPPPLLVLARHRSRPLQFPPAGAPRSRSAAPILVRRRVVAAQAAAESQPRHVWQVQRRRPSGKEILRSLSSSAPIAGSTQSWSYRCGQMRMGITAAFSTSVLRIWWEEAYLAELDTLQSKAVQKMKNKTVMKSDVKDESEQNAKLKKAERTEKCCHYEHDMVVLVDLAKQITQMLKCILFVCLGILVCNVY</sequence>
<evidence type="ECO:0000313" key="2">
    <source>
        <dbReference type="Proteomes" id="UP001341281"/>
    </source>
</evidence>
<organism evidence="1 2">
    <name type="scientific">Paspalum notatum var. saurae</name>
    <dbReference type="NCBI Taxonomy" id="547442"/>
    <lineage>
        <taxon>Eukaryota</taxon>
        <taxon>Viridiplantae</taxon>
        <taxon>Streptophyta</taxon>
        <taxon>Embryophyta</taxon>
        <taxon>Tracheophyta</taxon>
        <taxon>Spermatophyta</taxon>
        <taxon>Magnoliopsida</taxon>
        <taxon>Liliopsida</taxon>
        <taxon>Poales</taxon>
        <taxon>Poaceae</taxon>
        <taxon>PACMAD clade</taxon>
        <taxon>Panicoideae</taxon>
        <taxon>Andropogonodae</taxon>
        <taxon>Paspaleae</taxon>
        <taxon>Paspalinae</taxon>
        <taxon>Paspalum</taxon>
    </lineage>
</organism>
<feature type="non-terminal residue" evidence="1">
    <location>
        <position position="194"/>
    </location>
</feature>
<reference evidence="1 2" key="1">
    <citation type="submission" date="2024-02" db="EMBL/GenBank/DDBJ databases">
        <title>High-quality chromosome-scale genome assembly of Pensacola bahiagrass (Paspalum notatum Flugge var. saurae).</title>
        <authorList>
            <person name="Vega J.M."/>
            <person name="Podio M."/>
            <person name="Orjuela J."/>
            <person name="Siena L.A."/>
            <person name="Pessino S.C."/>
            <person name="Combes M.C."/>
            <person name="Mariac C."/>
            <person name="Albertini E."/>
            <person name="Pupilli F."/>
            <person name="Ortiz J.P.A."/>
            <person name="Leblanc O."/>
        </authorList>
    </citation>
    <scope>NUCLEOTIDE SEQUENCE [LARGE SCALE GENOMIC DNA]</scope>
    <source>
        <strain evidence="1">R1</strain>
        <tissue evidence="1">Leaf</tissue>
    </source>
</reference>
<feature type="non-terminal residue" evidence="1">
    <location>
        <position position="1"/>
    </location>
</feature>
<protein>
    <submittedName>
        <fullName evidence="1">Uncharacterized protein</fullName>
    </submittedName>
</protein>
<dbReference type="EMBL" id="CP144750">
    <property type="protein sequence ID" value="WVZ81492.1"/>
    <property type="molecule type" value="Genomic_DNA"/>
</dbReference>
<gene>
    <name evidence="1" type="ORF">U9M48_028863</name>
</gene>
<dbReference type="Proteomes" id="UP001341281">
    <property type="component" value="Chromosome 06"/>
</dbReference>
<name>A0AAQ3X0Z3_PASNO</name>
<evidence type="ECO:0000313" key="1">
    <source>
        <dbReference type="EMBL" id="WVZ81492.1"/>
    </source>
</evidence>
<accession>A0AAQ3X0Z3</accession>
<proteinExistence type="predicted"/>
<keyword evidence="2" id="KW-1185">Reference proteome</keyword>